<dbReference type="PROSITE" id="PS51782">
    <property type="entry name" value="LYSM"/>
    <property type="match status" value="1"/>
</dbReference>
<reference evidence="4 5" key="1">
    <citation type="submission" date="2023-07" db="EMBL/GenBank/DDBJ databases">
        <title>Genomic Encyclopedia of Type Strains, Phase IV (KMG-IV): sequencing the most valuable type-strain genomes for metagenomic binning, comparative biology and taxonomic classification.</title>
        <authorList>
            <person name="Goeker M."/>
        </authorList>
    </citation>
    <scope>NUCLEOTIDE SEQUENCE [LARGE SCALE GENOMIC DNA]</scope>
    <source>
        <strain evidence="4 5">DSM 22170</strain>
    </source>
</reference>
<dbReference type="EMBL" id="JAVDQH010000003">
    <property type="protein sequence ID" value="MDR6243074.1"/>
    <property type="molecule type" value="Genomic_DNA"/>
</dbReference>
<feature type="chain" id="PRO_5046670656" evidence="2">
    <location>
        <begin position="32"/>
        <end position="140"/>
    </location>
</feature>
<dbReference type="RefSeq" id="WP_188775468.1">
    <property type="nucleotide sequence ID" value="NZ_BMMB01000004.1"/>
</dbReference>
<comment type="caution">
    <text evidence="4">The sequence shown here is derived from an EMBL/GenBank/DDBJ whole genome shotgun (WGS) entry which is preliminary data.</text>
</comment>
<feature type="domain" description="LysM" evidence="3">
    <location>
        <begin position="98"/>
        <end position="140"/>
    </location>
</feature>
<evidence type="ECO:0000313" key="5">
    <source>
        <dbReference type="Proteomes" id="UP001185028"/>
    </source>
</evidence>
<dbReference type="Proteomes" id="UP001185028">
    <property type="component" value="Unassembled WGS sequence"/>
</dbReference>
<sequence length="140" mass="14669">MNNKIQKVLLSTALVAGFGAVAVSTPFSASAAPIEKSNHDKRQDKADRIADNAAFLAAQEAQFQALFGTPATEETTKEEAAAPKETTATEQTQAKKEITVVVPQGASLTDLAAQYGVTVDELVAANNLLPAGFQLTVPQK</sequence>
<name>A0ABU1IUX6_9BACL</name>
<keyword evidence="2" id="KW-0732">Signal</keyword>
<evidence type="ECO:0000313" key="4">
    <source>
        <dbReference type="EMBL" id="MDR6243074.1"/>
    </source>
</evidence>
<dbReference type="InterPro" id="IPR036779">
    <property type="entry name" value="LysM_dom_sf"/>
</dbReference>
<dbReference type="Pfam" id="PF01476">
    <property type="entry name" value="LysM"/>
    <property type="match status" value="1"/>
</dbReference>
<dbReference type="SMART" id="SM00257">
    <property type="entry name" value="LysM"/>
    <property type="match status" value="1"/>
</dbReference>
<evidence type="ECO:0000256" key="2">
    <source>
        <dbReference type="SAM" id="SignalP"/>
    </source>
</evidence>
<feature type="signal peptide" evidence="2">
    <location>
        <begin position="1"/>
        <end position="31"/>
    </location>
</feature>
<accession>A0ABU1IUX6</accession>
<protein>
    <submittedName>
        <fullName evidence="4">LysM repeat protein</fullName>
    </submittedName>
</protein>
<gene>
    <name evidence="4" type="ORF">JOC58_000959</name>
</gene>
<evidence type="ECO:0000256" key="1">
    <source>
        <dbReference type="SAM" id="MobiDB-lite"/>
    </source>
</evidence>
<dbReference type="InterPro" id="IPR018392">
    <property type="entry name" value="LysM"/>
</dbReference>
<proteinExistence type="predicted"/>
<feature type="region of interest" description="Disordered" evidence="1">
    <location>
        <begin position="71"/>
        <end position="92"/>
    </location>
</feature>
<feature type="compositionally biased region" description="Low complexity" evidence="1">
    <location>
        <begin position="83"/>
        <end position="92"/>
    </location>
</feature>
<evidence type="ECO:0000259" key="3">
    <source>
        <dbReference type="PROSITE" id="PS51782"/>
    </source>
</evidence>
<keyword evidence="5" id="KW-1185">Reference proteome</keyword>
<dbReference type="CDD" id="cd00118">
    <property type="entry name" value="LysM"/>
    <property type="match status" value="1"/>
</dbReference>
<dbReference type="Gene3D" id="3.10.350.10">
    <property type="entry name" value="LysM domain"/>
    <property type="match status" value="1"/>
</dbReference>
<dbReference type="SUPFAM" id="SSF54106">
    <property type="entry name" value="LysM domain"/>
    <property type="match status" value="1"/>
</dbReference>
<organism evidence="4 5">
    <name type="scientific">Paenibacillus hunanensis</name>
    <dbReference type="NCBI Taxonomy" id="539262"/>
    <lineage>
        <taxon>Bacteria</taxon>
        <taxon>Bacillati</taxon>
        <taxon>Bacillota</taxon>
        <taxon>Bacilli</taxon>
        <taxon>Bacillales</taxon>
        <taxon>Paenibacillaceae</taxon>
        <taxon>Paenibacillus</taxon>
    </lineage>
</organism>